<keyword evidence="1" id="KW-1133">Transmembrane helix</keyword>
<evidence type="ECO:0000313" key="3">
    <source>
        <dbReference type="Proteomes" id="UP001459277"/>
    </source>
</evidence>
<keyword evidence="1" id="KW-0812">Transmembrane</keyword>
<keyword evidence="1" id="KW-0472">Membrane</keyword>
<dbReference type="AlphaFoldDB" id="A0AAW2DEL5"/>
<accession>A0AAW2DEL5</accession>
<gene>
    <name evidence="2" type="ORF">SO802_009550</name>
</gene>
<feature type="transmembrane region" description="Helical" evidence="1">
    <location>
        <begin position="45"/>
        <end position="64"/>
    </location>
</feature>
<evidence type="ECO:0000313" key="2">
    <source>
        <dbReference type="EMBL" id="KAL0008048.1"/>
    </source>
</evidence>
<comment type="caution">
    <text evidence="2">The sequence shown here is derived from an EMBL/GenBank/DDBJ whole genome shotgun (WGS) entry which is preliminary data.</text>
</comment>
<name>A0AAW2DEL5_9ROSI</name>
<dbReference type="EMBL" id="JAZDWU010000003">
    <property type="protein sequence ID" value="KAL0008048.1"/>
    <property type="molecule type" value="Genomic_DNA"/>
</dbReference>
<proteinExistence type="predicted"/>
<protein>
    <submittedName>
        <fullName evidence="2">Uncharacterized protein</fullName>
    </submittedName>
</protein>
<dbReference type="Proteomes" id="UP001459277">
    <property type="component" value="Unassembled WGS sequence"/>
</dbReference>
<evidence type="ECO:0000256" key="1">
    <source>
        <dbReference type="SAM" id="Phobius"/>
    </source>
</evidence>
<organism evidence="2 3">
    <name type="scientific">Lithocarpus litseifolius</name>
    <dbReference type="NCBI Taxonomy" id="425828"/>
    <lineage>
        <taxon>Eukaryota</taxon>
        <taxon>Viridiplantae</taxon>
        <taxon>Streptophyta</taxon>
        <taxon>Embryophyta</taxon>
        <taxon>Tracheophyta</taxon>
        <taxon>Spermatophyta</taxon>
        <taxon>Magnoliopsida</taxon>
        <taxon>eudicotyledons</taxon>
        <taxon>Gunneridae</taxon>
        <taxon>Pentapetalae</taxon>
        <taxon>rosids</taxon>
        <taxon>fabids</taxon>
        <taxon>Fagales</taxon>
        <taxon>Fagaceae</taxon>
        <taxon>Lithocarpus</taxon>
    </lineage>
</organism>
<reference evidence="2 3" key="1">
    <citation type="submission" date="2024-01" db="EMBL/GenBank/DDBJ databases">
        <title>A telomere-to-telomere, gap-free genome of sweet tea (Lithocarpus litseifolius).</title>
        <authorList>
            <person name="Zhou J."/>
        </authorList>
    </citation>
    <scope>NUCLEOTIDE SEQUENCE [LARGE SCALE GENOMIC DNA]</scope>
    <source>
        <strain evidence="2">Zhou-2022a</strain>
        <tissue evidence="2">Leaf</tissue>
    </source>
</reference>
<keyword evidence="3" id="KW-1185">Reference proteome</keyword>
<sequence length="82" mass="9017">MNLFGKVSALRAAEEAEGEEDDDHKELFGDEAREFFALTSLSSSFIVSSIFLALYLMTLIYCGGATSVTNLAKREFAIKELS</sequence>